<feature type="compositionally biased region" description="Acidic residues" evidence="1">
    <location>
        <begin position="23"/>
        <end position="34"/>
    </location>
</feature>
<keyword evidence="3" id="KW-1185">Reference proteome</keyword>
<protein>
    <submittedName>
        <fullName evidence="2">Uncharacterized protein</fullName>
    </submittedName>
</protein>
<feature type="region of interest" description="Disordered" evidence="1">
    <location>
        <begin position="17"/>
        <end position="107"/>
    </location>
</feature>
<dbReference type="AlphaFoldDB" id="A0A1I4F7A5"/>
<sequence>MDRRSLLSLVAGVAIGWTGATLVDDDSSNDDSDDAGGSGGAGDGTGSPSPTEVPPETGTPTPTPEPAETQTATAEPTATPEPTPTETATPESNPELQRNLDINSRGFGDDETYQVLYSIRNENDVAVSVTFVATVQLQNGTELREERTATIAPGQAATDELVFNEYESSPSGYGFRPTRTVEA</sequence>
<accession>A0A1I4F7A5</accession>
<evidence type="ECO:0000313" key="2">
    <source>
        <dbReference type="EMBL" id="SFL12727.1"/>
    </source>
</evidence>
<name>A0A1I4F7A5_9EURY</name>
<dbReference type="RefSeq" id="WP_089869862.1">
    <property type="nucleotide sequence ID" value="NZ_FOTC01000002.1"/>
</dbReference>
<reference evidence="3" key="1">
    <citation type="submission" date="2016-10" db="EMBL/GenBank/DDBJ databases">
        <authorList>
            <person name="Varghese N."/>
            <person name="Submissions S."/>
        </authorList>
    </citation>
    <scope>NUCLEOTIDE SEQUENCE [LARGE SCALE GENOMIC DNA]</scope>
    <source>
        <strain evidence="3">CGMCC 1.7738</strain>
    </source>
</reference>
<evidence type="ECO:0000256" key="1">
    <source>
        <dbReference type="SAM" id="MobiDB-lite"/>
    </source>
</evidence>
<dbReference type="EMBL" id="FOTC01000002">
    <property type="protein sequence ID" value="SFL12727.1"/>
    <property type="molecule type" value="Genomic_DNA"/>
</dbReference>
<evidence type="ECO:0000313" key="3">
    <source>
        <dbReference type="Proteomes" id="UP000199607"/>
    </source>
</evidence>
<feature type="compositionally biased region" description="Low complexity" evidence="1">
    <location>
        <begin position="46"/>
        <end position="95"/>
    </location>
</feature>
<dbReference type="STRING" id="553466.SAMN04487950_2616"/>
<organism evidence="2 3">
    <name type="scientific">Halogranum rubrum</name>
    <dbReference type="NCBI Taxonomy" id="553466"/>
    <lineage>
        <taxon>Archaea</taxon>
        <taxon>Methanobacteriati</taxon>
        <taxon>Methanobacteriota</taxon>
        <taxon>Stenosarchaea group</taxon>
        <taxon>Halobacteria</taxon>
        <taxon>Halobacteriales</taxon>
        <taxon>Haloferacaceae</taxon>
    </lineage>
</organism>
<proteinExistence type="predicted"/>
<dbReference type="Proteomes" id="UP000199607">
    <property type="component" value="Unassembled WGS sequence"/>
</dbReference>
<feature type="compositionally biased region" description="Gly residues" evidence="1">
    <location>
        <begin position="36"/>
        <end position="45"/>
    </location>
</feature>
<gene>
    <name evidence="2" type="ORF">SAMN04487950_2616</name>
</gene>